<evidence type="ECO:0000313" key="5">
    <source>
        <dbReference type="EMBL" id="MCJ2181301.1"/>
    </source>
</evidence>
<organism evidence="5 6">
    <name type="scientific">Novosphingobium organovorum</name>
    <dbReference type="NCBI Taxonomy" id="2930092"/>
    <lineage>
        <taxon>Bacteria</taxon>
        <taxon>Pseudomonadati</taxon>
        <taxon>Pseudomonadota</taxon>
        <taxon>Alphaproteobacteria</taxon>
        <taxon>Sphingomonadales</taxon>
        <taxon>Sphingomonadaceae</taxon>
        <taxon>Novosphingobium</taxon>
    </lineage>
</organism>
<dbReference type="InterPro" id="IPR000160">
    <property type="entry name" value="GGDEF_dom"/>
</dbReference>
<dbReference type="InterPro" id="IPR043128">
    <property type="entry name" value="Rev_trsase/Diguanyl_cyclase"/>
</dbReference>
<feature type="compositionally biased region" description="Polar residues" evidence="1">
    <location>
        <begin position="1"/>
        <end position="15"/>
    </location>
</feature>
<dbReference type="InterPro" id="IPR029787">
    <property type="entry name" value="Nucleotide_cyclase"/>
</dbReference>
<comment type="caution">
    <text evidence="5">The sequence shown here is derived from an EMBL/GenBank/DDBJ whole genome shotgun (WGS) entry which is preliminary data.</text>
</comment>
<feature type="transmembrane region" description="Helical" evidence="2">
    <location>
        <begin position="34"/>
        <end position="58"/>
    </location>
</feature>
<dbReference type="Proteomes" id="UP001162881">
    <property type="component" value="Unassembled WGS sequence"/>
</dbReference>
<reference evidence="5" key="1">
    <citation type="submission" date="2022-03" db="EMBL/GenBank/DDBJ databases">
        <title>Identification of a novel bacterium isolated from mangrove sediments.</title>
        <authorList>
            <person name="Pan X."/>
        </authorList>
    </citation>
    <scope>NUCLEOTIDE SEQUENCE</scope>
    <source>
        <strain evidence="5">B1949</strain>
    </source>
</reference>
<dbReference type="SUPFAM" id="SSF55073">
    <property type="entry name" value="Nucleotide cyclase"/>
    <property type="match status" value="1"/>
</dbReference>
<evidence type="ECO:0000259" key="4">
    <source>
        <dbReference type="PROSITE" id="PS50887"/>
    </source>
</evidence>
<protein>
    <submittedName>
        <fullName evidence="5">EAL domain-containing protein</fullName>
    </submittedName>
</protein>
<keyword evidence="2" id="KW-0812">Transmembrane</keyword>
<accession>A0ABT0B8A2</accession>
<dbReference type="Pfam" id="PF00563">
    <property type="entry name" value="EAL"/>
    <property type="match status" value="1"/>
</dbReference>
<evidence type="ECO:0000256" key="2">
    <source>
        <dbReference type="SAM" id="Phobius"/>
    </source>
</evidence>
<dbReference type="Gene3D" id="3.20.20.450">
    <property type="entry name" value="EAL domain"/>
    <property type="match status" value="1"/>
</dbReference>
<feature type="compositionally biased region" description="Basic and acidic residues" evidence="1">
    <location>
        <begin position="563"/>
        <end position="579"/>
    </location>
</feature>
<sequence>MDAKVTSTTQSNSKPGNAKLANCEATGQRPVDVVALGIVTAAILLFVATGSAVAPQIVRSFMGRGPGPDHFILNAFLLNIAIIIFGWSRYRQLNAELEQSNRDQAEARRLAETDPLTGFLNRRSFHARADQMLAEAPAQGRAVTVMMIDLDNFKQVNDFNGHAAGDQLLRQCAARIREVVPAGSAIGRIGGDEFVIAISFLPGQTAHLTRLAEVLLKQIARTLRIGETTVEITASVGLAASLPQAENAPAPTARALLEYADVAMYHAKHQGRNAFAWFEPQMAEELHLRTELEDKIRKGVKAGEFIPYYERQIELASGRLTGFEMLARWQSPELGIVSPDIFIPIAEDIGAIAELSENVIRQALEDAKGWPRELTLAVNISPLQLRDPWFAQKLLKLLLEANFPPDRLEIEITESCLHHNVGQVRSLLTSLKNQGIKVSLDDFGTGYSSLAQLRSLPFDRMKIDRSFVERVHDDQDSAAIVRAIAMLGEGLHLPITAEGIANADILGELLKVGDLKGQGYYYGKPRPAGELAEWLAETVAQAAPCQGVSGRLAPAGAPSLERPLAERTKSDHEGDHEGGDESASTRKSHHG</sequence>
<dbReference type="CDD" id="cd01949">
    <property type="entry name" value="GGDEF"/>
    <property type="match status" value="1"/>
</dbReference>
<dbReference type="PROSITE" id="PS50883">
    <property type="entry name" value="EAL"/>
    <property type="match status" value="1"/>
</dbReference>
<feature type="domain" description="GGDEF" evidence="4">
    <location>
        <begin position="141"/>
        <end position="280"/>
    </location>
</feature>
<dbReference type="CDD" id="cd01948">
    <property type="entry name" value="EAL"/>
    <property type="match status" value="1"/>
</dbReference>
<feature type="region of interest" description="Disordered" evidence="1">
    <location>
        <begin position="1"/>
        <end position="20"/>
    </location>
</feature>
<dbReference type="EMBL" id="JALHLF010000002">
    <property type="protein sequence ID" value="MCJ2181301.1"/>
    <property type="molecule type" value="Genomic_DNA"/>
</dbReference>
<gene>
    <name evidence="5" type="ORF">MTR62_01050</name>
</gene>
<dbReference type="NCBIfam" id="TIGR00254">
    <property type="entry name" value="GGDEF"/>
    <property type="match status" value="1"/>
</dbReference>
<dbReference type="InterPro" id="IPR035919">
    <property type="entry name" value="EAL_sf"/>
</dbReference>
<dbReference type="PANTHER" id="PTHR44757">
    <property type="entry name" value="DIGUANYLATE CYCLASE DGCP"/>
    <property type="match status" value="1"/>
</dbReference>
<feature type="transmembrane region" description="Helical" evidence="2">
    <location>
        <begin position="70"/>
        <end position="90"/>
    </location>
</feature>
<evidence type="ECO:0000259" key="3">
    <source>
        <dbReference type="PROSITE" id="PS50883"/>
    </source>
</evidence>
<keyword evidence="6" id="KW-1185">Reference proteome</keyword>
<evidence type="ECO:0000256" key="1">
    <source>
        <dbReference type="SAM" id="MobiDB-lite"/>
    </source>
</evidence>
<keyword evidence="2" id="KW-1133">Transmembrane helix</keyword>
<feature type="region of interest" description="Disordered" evidence="1">
    <location>
        <begin position="548"/>
        <end position="591"/>
    </location>
</feature>
<dbReference type="SUPFAM" id="SSF141868">
    <property type="entry name" value="EAL domain-like"/>
    <property type="match status" value="1"/>
</dbReference>
<dbReference type="SMART" id="SM00267">
    <property type="entry name" value="GGDEF"/>
    <property type="match status" value="1"/>
</dbReference>
<dbReference type="Pfam" id="PF00990">
    <property type="entry name" value="GGDEF"/>
    <property type="match status" value="1"/>
</dbReference>
<dbReference type="SMART" id="SM00052">
    <property type="entry name" value="EAL"/>
    <property type="match status" value="1"/>
</dbReference>
<dbReference type="Gene3D" id="3.30.70.270">
    <property type="match status" value="1"/>
</dbReference>
<dbReference type="PANTHER" id="PTHR44757:SF2">
    <property type="entry name" value="BIOFILM ARCHITECTURE MAINTENANCE PROTEIN MBAA"/>
    <property type="match status" value="1"/>
</dbReference>
<feature type="domain" description="EAL" evidence="3">
    <location>
        <begin position="289"/>
        <end position="539"/>
    </location>
</feature>
<name>A0ABT0B8A2_9SPHN</name>
<keyword evidence="2" id="KW-0472">Membrane</keyword>
<dbReference type="InterPro" id="IPR052155">
    <property type="entry name" value="Biofilm_reg_signaling"/>
</dbReference>
<dbReference type="RefSeq" id="WP_244016421.1">
    <property type="nucleotide sequence ID" value="NZ_JALHLF010000002.1"/>
</dbReference>
<dbReference type="InterPro" id="IPR001633">
    <property type="entry name" value="EAL_dom"/>
</dbReference>
<evidence type="ECO:0000313" key="6">
    <source>
        <dbReference type="Proteomes" id="UP001162881"/>
    </source>
</evidence>
<proteinExistence type="predicted"/>
<dbReference type="PROSITE" id="PS50887">
    <property type="entry name" value="GGDEF"/>
    <property type="match status" value="1"/>
</dbReference>